<keyword evidence="3 5" id="KW-1133">Transmembrane helix</keyword>
<name>A0ABY8PZP2_9ACTN</name>
<dbReference type="Proteomes" id="UP001244136">
    <property type="component" value="Chromosome"/>
</dbReference>
<dbReference type="EMBL" id="CP123967">
    <property type="protein sequence ID" value="WGT48009.1"/>
    <property type="molecule type" value="Genomic_DNA"/>
</dbReference>
<evidence type="ECO:0000256" key="4">
    <source>
        <dbReference type="ARBA" id="ARBA00023136"/>
    </source>
</evidence>
<keyword evidence="8" id="KW-1185">Reference proteome</keyword>
<sequence>MNAPRRRASWATVARREILAQLTDKAFWIGTLATLALVVLGLGFGVVSATGGGTTRVAVSTDEAMAVVQRAAATGVAVKAVEVTPDELRSTVAGSDADAALEQVPGGWVLTVSDLTDTPDLADAIAHVQISANATALGVDPADVLADTTLSVVPLEGDDLAAVAVFIATAAFSVLFMLAAVTYGMQIAQSVVTEKESRVVEILAAAIPVRQLLIGKVVGNMAMALGQVVLIVGVALLGLSWTHFAPLLGVVGGVVGWFVLFFIVGFASLACLWAAAGAMATRVQDLSQTTTPLTMVIMLVYFAGFFARGTAATVLSYVPIASTVTMPGRLMSGDAGWLDAVLALVVAAAFMAATIWVGDRIYRRGLLQTGTVLRLRDALRRAD</sequence>
<evidence type="ECO:0000313" key="8">
    <source>
        <dbReference type="Proteomes" id="UP001244136"/>
    </source>
</evidence>
<feature type="transmembrane region" description="Helical" evidence="5">
    <location>
        <begin position="340"/>
        <end position="358"/>
    </location>
</feature>
<protein>
    <submittedName>
        <fullName evidence="7">ABC transporter permease</fullName>
    </submittedName>
</protein>
<evidence type="ECO:0000256" key="1">
    <source>
        <dbReference type="ARBA" id="ARBA00004141"/>
    </source>
</evidence>
<dbReference type="InterPro" id="IPR013525">
    <property type="entry name" value="ABC2_TM"/>
</dbReference>
<evidence type="ECO:0000256" key="5">
    <source>
        <dbReference type="SAM" id="Phobius"/>
    </source>
</evidence>
<dbReference type="RefSeq" id="WP_281145669.1">
    <property type="nucleotide sequence ID" value="NZ_CP123967.1"/>
</dbReference>
<proteinExistence type="predicted"/>
<feature type="transmembrane region" description="Helical" evidence="5">
    <location>
        <begin position="160"/>
        <end position="181"/>
    </location>
</feature>
<comment type="subcellular location">
    <subcellularLocation>
        <location evidence="1">Membrane</location>
        <topology evidence="1">Multi-pass membrane protein</topology>
    </subcellularLocation>
</comment>
<evidence type="ECO:0000256" key="2">
    <source>
        <dbReference type="ARBA" id="ARBA00022692"/>
    </source>
</evidence>
<evidence type="ECO:0000313" key="7">
    <source>
        <dbReference type="EMBL" id="WGT48009.1"/>
    </source>
</evidence>
<keyword evidence="4 5" id="KW-0472">Membrane</keyword>
<feature type="transmembrane region" description="Helical" evidence="5">
    <location>
        <begin position="247"/>
        <end position="275"/>
    </location>
</feature>
<dbReference type="Pfam" id="PF12698">
    <property type="entry name" value="ABC2_membrane_3"/>
    <property type="match status" value="1"/>
</dbReference>
<keyword evidence="2 5" id="KW-0812">Transmembrane</keyword>
<gene>
    <name evidence="7" type="ORF">QH948_04390</name>
</gene>
<evidence type="ECO:0000259" key="6">
    <source>
        <dbReference type="Pfam" id="PF12698"/>
    </source>
</evidence>
<feature type="transmembrane region" description="Helical" evidence="5">
    <location>
        <begin position="26"/>
        <end position="47"/>
    </location>
</feature>
<feature type="domain" description="ABC-2 type transporter transmembrane" evidence="6">
    <location>
        <begin position="25"/>
        <end position="357"/>
    </location>
</feature>
<evidence type="ECO:0000256" key="3">
    <source>
        <dbReference type="ARBA" id="ARBA00022989"/>
    </source>
</evidence>
<feature type="transmembrane region" description="Helical" evidence="5">
    <location>
        <begin position="296"/>
        <end position="320"/>
    </location>
</feature>
<reference evidence="7 8" key="1">
    <citation type="journal article" date="2008" name="Int. J. Syst. Evol. Microbiol.">
        <title>Tessaracoccus flavescens sp. nov., isolated from marine sediment.</title>
        <authorList>
            <person name="Lee D.W."/>
            <person name="Lee S.D."/>
        </authorList>
    </citation>
    <scope>NUCLEOTIDE SEQUENCE [LARGE SCALE GENOMIC DNA]</scope>
    <source>
        <strain evidence="7 8">T21</strain>
    </source>
</reference>
<accession>A0ABY8PZP2</accession>
<organism evidence="7 8">
    <name type="scientific">Tessaracoccus lacteus</name>
    <dbReference type="NCBI Taxonomy" id="3041766"/>
    <lineage>
        <taxon>Bacteria</taxon>
        <taxon>Bacillati</taxon>
        <taxon>Actinomycetota</taxon>
        <taxon>Actinomycetes</taxon>
        <taxon>Propionibacteriales</taxon>
        <taxon>Propionibacteriaceae</taxon>
        <taxon>Tessaracoccus</taxon>
    </lineage>
</organism>
<feature type="transmembrane region" description="Helical" evidence="5">
    <location>
        <begin position="217"/>
        <end position="241"/>
    </location>
</feature>